<evidence type="ECO:0000313" key="1">
    <source>
        <dbReference type="EMBL" id="MDU0114232.1"/>
    </source>
</evidence>
<organism evidence="1 2">
    <name type="scientific">Psychrosphaera aquimarina</name>
    <dbReference type="NCBI Taxonomy" id="2044854"/>
    <lineage>
        <taxon>Bacteria</taxon>
        <taxon>Pseudomonadati</taxon>
        <taxon>Pseudomonadota</taxon>
        <taxon>Gammaproteobacteria</taxon>
        <taxon>Alteromonadales</taxon>
        <taxon>Pseudoalteromonadaceae</taxon>
        <taxon>Psychrosphaera</taxon>
    </lineage>
</organism>
<sequence>MPIYLKVNNVGQEESIIVKAVIKNQQREDPISVSLGMMFETNNKLNDLITELGL</sequence>
<keyword evidence="2" id="KW-1185">Reference proteome</keyword>
<proteinExistence type="predicted"/>
<gene>
    <name evidence="1" type="ORF">RT723_14785</name>
</gene>
<protein>
    <submittedName>
        <fullName evidence="1">Uncharacterized protein</fullName>
    </submittedName>
</protein>
<evidence type="ECO:0000313" key="2">
    <source>
        <dbReference type="Proteomes" id="UP001257914"/>
    </source>
</evidence>
<accession>A0ABU3R3I7</accession>
<dbReference type="EMBL" id="JAWCUA010000010">
    <property type="protein sequence ID" value="MDU0114232.1"/>
    <property type="molecule type" value="Genomic_DNA"/>
</dbReference>
<dbReference type="RefSeq" id="WP_315947849.1">
    <property type="nucleotide sequence ID" value="NZ_JAWCUA010000010.1"/>
</dbReference>
<name>A0ABU3R3I7_9GAMM</name>
<reference evidence="1 2" key="1">
    <citation type="submission" date="2023-10" db="EMBL/GenBank/DDBJ databases">
        <title>Psychrosphaera aquimaarina strain SW33 isolated from seawater.</title>
        <authorList>
            <person name="Bayburt H."/>
            <person name="Kim J.M."/>
            <person name="Choi B.J."/>
            <person name="Jeon C.O."/>
        </authorList>
    </citation>
    <scope>NUCLEOTIDE SEQUENCE [LARGE SCALE GENOMIC DNA]</scope>
    <source>
        <strain evidence="1 2">KCTC 52743</strain>
    </source>
</reference>
<comment type="caution">
    <text evidence="1">The sequence shown here is derived from an EMBL/GenBank/DDBJ whole genome shotgun (WGS) entry which is preliminary data.</text>
</comment>
<dbReference type="Proteomes" id="UP001257914">
    <property type="component" value="Unassembled WGS sequence"/>
</dbReference>